<proteinExistence type="predicted"/>
<dbReference type="Proteomes" id="UP001367676">
    <property type="component" value="Unassembled WGS sequence"/>
</dbReference>
<dbReference type="AlphaFoldDB" id="A0AAN9XYF0"/>
<reference evidence="1 2" key="1">
    <citation type="submission" date="2024-03" db="EMBL/GenBank/DDBJ databases">
        <title>Adaptation during the transition from Ophiocordyceps entomopathogen to insect associate is accompanied by gene loss and intensified selection.</title>
        <authorList>
            <person name="Ward C.M."/>
            <person name="Onetto C.A."/>
            <person name="Borneman A.R."/>
        </authorList>
    </citation>
    <scope>NUCLEOTIDE SEQUENCE [LARGE SCALE GENOMIC DNA]</scope>
    <source>
        <strain evidence="1">AWRI1</strain>
        <tissue evidence="1">Single Adult Female</tissue>
    </source>
</reference>
<sequence>MVKSNFKIESKVLIRESREDTKTVYKKEIIMSFIVRNLFAGGNKRLTSSRWNMEPGETLAWNQIRRPPVRGITLNVRRRETDSEGYRKFQWQPYLSNEMKLELVGVLGIRIATEVRLYLKCISHFCYNVLNKYKFFLSRKKVTGEGCENEPEAKLGTDELNVDEVDELTQFVGVSLKSNEAD</sequence>
<gene>
    <name evidence="1" type="ORF">V9T40_011717</name>
</gene>
<evidence type="ECO:0000313" key="1">
    <source>
        <dbReference type="EMBL" id="KAK7575431.1"/>
    </source>
</evidence>
<evidence type="ECO:0000313" key="2">
    <source>
        <dbReference type="Proteomes" id="UP001367676"/>
    </source>
</evidence>
<protein>
    <submittedName>
        <fullName evidence="1">Uncharacterized protein</fullName>
    </submittedName>
</protein>
<organism evidence="1 2">
    <name type="scientific">Parthenolecanium corni</name>
    <dbReference type="NCBI Taxonomy" id="536013"/>
    <lineage>
        <taxon>Eukaryota</taxon>
        <taxon>Metazoa</taxon>
        <taxon>Ecdysozoa</taxon>
        <taxon>Arthropoda</taxon>
        <taxon>Hexapoda</taxon>
        <taxon>Insecta</taxon>
        <taxon>Pterygota</taxon>
        <taxon>Neoptera</taxon>
        <taxon>Paraneoptera</taxon>
        <taxon>Hemiptera</taxon>
        <taxon>Sternorrhyncha</taxon>
        <taxon>Coccoidea</taxon>
        <taxon>Coccidae</taxon>
        <taxon>Parthenolecanium</taxon>
    </lineage>
</organism>
<keyword evidence="2" id="KW-1185">Reference proteome</keyword>
<dbReference type="EMBL" id="JBBCAQ010000036">
    <property type="protein sequence ID" value="KAK7575431.1"/>
    <property type="molecule type" value="Genomic_DNA"/>
</dbReference>
<accession>A0AAN9XYF0</accession>
<comment type="caution">
    <text evidence="1">The sequence shown here is derived from an EMBL/GenBank/DDBJ whole genome shotgun (WGS) entry which is preliminary data.</text>
</comment>
<name>A0AAN9XYF0_9HEMI</name>